<dbReference type="Proteomes" id="UP000254924">
    <property type="component" value="Unassembled WGS sequence"/>
</dbReference>
<proteinExistence type="predicted"/>
<organism evidence="2 3">
    <name type="scientific">Streptococcus hyointestinalis</name>
    <dbReference type="NCBI Taxonomy" id="1337"/>
    <lineage>
        <taxon>Bacteria</taxon>
        <taxon>Bacillati</taxon>
        <taxon>Bacillota</taxon>
        <taxon>Bacilli</taxon>
        <taxon>Lactobacillales</taxon>
        <taxon>Streptococcaceae</taxon>
        <taxon>Streptococcus</taxon>
    </lineage>
</organism>
<name>A0A380KGP1_9STRE</name>
<dbReference type="Pfam" id="PF12867">
    <property type="entry name" value="DinB_2"/>
    <property type="match status" value="1"/>
</dbReference>
<feature type="domain" description="DinB-like" evidence="1">
    <location>
        <begin position="11"/>
        <end position="135"/>
    </location>
</feature>
<dbReference type="AlphaFoldDB" id="A0A380KGP1"/>
<dbReference type="EMBL" id="UHFN01000007">
    <property type="protein sequence ID" value="SUN63457.1"/>
    <property type="molecule type" value="Genomic_DNA"/>
</dbReference>
<dbReference type="InterPro" id="IPR034660">
    <property type="entry name" value="DinB/YfiT-like"/>
</dbReference>
<dbReference type="GeneID" id="78357693"/>
<dbReference type="OrthoDB" id="2363925at2"/>
<evidence type="ECO:0000313" key="2">
    <source>
        <dbReference type="EMBL" id="SUN63457.1"/>
    </source>
</evidence>
<accession>A0A380KGP1</accession>
<gene>
    <name evidence="2" type="ORF">NCTC12224_02458</name>
</gene>
<sequence>MKATQLSIDTLDRARERFLETLEEMTLDEANTMPQPLIKSVTWLIWHTSRTIDYQISNLAGLSPVWFDGHKEAFRLDLPDDTEDWKHTPQEAAKVIAPSKEVLINYLNAAITRTHNYLENLPEESLSDIIDTSWTPAVTRQVRIVSTIDDAVMHSGQAVYSKRLVLGH</sequence>
<evidence type="ECO:0000313" key="3">
    <source>
        <dbReference type="Proteomes" id="UP000254924"/>
    </source>
</evidence>
<dbReference type="SUPFAM" id="SSF109854">
    <property type="entry name" value="DinB/YfiT-like putative metalloenzymes"/>
    <property type="match status" value="1"/>
</dbReference>
<reference evidence="2 3" key="1">
    <citation type="submission" date="2018-06" db="EMBL/GenBank/DDBJ databases">
        <authorList>
            <consortium name="Pathogen Informatics"/>
            <person name="Doyle S."/>
        </authorList>
    </citation>
    <scope>NUCLEOTIDE SEQUENCE [LARGE SCALE GENOMIC DNA]</scope>
    <source>
        <strain evidence="2 3">NCTC12224</strain>
    </source>
</reference>
<dbReference type="Gene3D" id="1.20.120.450">
    <property type="entry name" value="dinb family like domain"/>
    <property type="match status" value="1"/>
</dbReference>
<protein>
    <submittedName>
        <fullName evidence="2">DinB superfamily</fullName>
    </submittedName>
</protein>
<keyword evidence="3" id="KW-1185">Reference proteome</keyword>
<dbReference type="RefSeq" id="WP_115271028.1">
    <property type="nucleotide sequence ID" value="NZ_JBNPNB010000068.1"/>
</dbReference>
<evidence type="ECO:0000259" key="1">
    <source>
        <dbReference type="Pfam" id="PF12867"/>
    </source>
</evidence>
<dbReference type="InterPro" id="IPR024775">
    <property type="entry name" value="DinB-like"/>
</dbReference>